<comment type="caution">
    <text evidence="2">The sequence shown here is derived from an EMBL/GenBank/DDBJ whole genome shotgun (WGS) entry which is preliminary data.</text>
</comment>
<protein>
    <submittedName>
        <fullName evidence="2">Uncharacterized protein</fullName>
    </submittedName>
</protein>
<gene>
    <name evidence="2" type="ORF">A0J61_10606</name>
</gene>
<feature type="region of interest" description="Disordered" evidence="1">
    <location>
        <begin position="82"/>
        <end position="101"/>
    </location>
</feature>
<organism evidence="2 3">
    <name type="scientific">Choanephora cucurbitarum</name>
    <dbReference type="NCBI Taxonomy" id="101091"/>
    <lineage>
        <taxon>Eukaryota</taxon>
        <taxon>Fungi</taxon>
        <taxon>Fungi incertae sedis</taxon>
        <taxon>Mucoromycota</taxon>
        <taxon>Mucoromycotina</taxon>
        <taxon>Mucoromycetes</taxon>
        <taxon>Mucorales</taxon>
        <taxon>Mucorineae</taxon>
        <taxon>Choanephoraceae</taxon>
        <taxon>Choanephoroideae</taxon>
        <taxon>Choanephora</taxon>
    </lineage>
</organism>
<dbReference type="Proteomes" id="UP000093000">
    <property type="component" value="Unassembled WGS sequence"/>
</dbReference>
<dbReference type="EMBL" id="LUGH01001264">
    <property type="protein sequence ID" value="OBZ81344.1"/>
    <property type="molecule type" value="Genomic_DNA"/>
</dbReference>
<dbReference type="AlphaFoldDB" id="A0A1C7N1V3"/>
<feature type="compositionally biased region" description="Basic residues" evidence="1">
    <location>
        <begin position="92"/>
        <end position="101"/>
    </location>
</feature>
<reference evidence="2 3" key="1">
    <citation type="submission" date="2016-03" db="EMBL/GenBank/DDBJ databases">
        <title>Choanephora cucurbitarum.</title>
        <authorList>
            <person name="Min B."/>
            <person name="Park H."/>
            <person name="Park J.-H."/>
            <person name="Shin H.-D."/>
            <person name="Choi I.-G."/>
        </authorList>
    </citation>
    <scope>NUCLEOTIDE SEQUENCE [LARGE SCALE GENOMIC DNA]</scope>
    <source>
        <strain evidence="2 3">KUS-F28377</strain>
    </source>
</reference>
<evidence type="ECO:0000313" key="2">
    <source>
        <dbReference type="EMBL" id="OBZ81344.1"/>
    </source>
</evidence>
<sequence>MTINKKSTATKLDITPNTPNFLREASTPLLPMMASSDTAFDQLSVADLCQQMQEMNIRVSKLEEMEMRMNEMQQEIDELRRNCTCESDRSSRRSKTTVRSQ</sequence>
<dbReference type="InParanoid" id="A0A1C7N1V3"/>
<accession>A0A1C7N1V3</accession>
<evidence type="ECO:0000313" key="3">
    <source>
        <dbReference type="Proteomes" id="UP000093000"/>
    </source>
</evidence>
<feature type="compositionally biased region" description="Basic and acidic residues" evidence="1">
    <location>
        <begin position="82"/>
        <end position="91"/>
    </location>
</feature>
<keyword evidence="3" id="KW-1185">Reference proteome</keyword>
<name>A0A1C7N1V3_9FUNG</name>
<evidence type="ECO:0000256" key="1">
    <source>
        <dbReference type="SAM" id="MobiDB-lite"/>
    </source>
</evidence>
<proteinExistence type="predicted"/>